<organism evidence="2 3">
    <name type="scientific">Sporormia fimetaria CBS 119925</name>
    <dbReference type="NCBI Taxonomy" id="1340428"/>
    <lineage>
        <taxon>Eukaryota</taxon>
        <taxon>Fungi</taxon>
        <taxon>Dikarya</taxon>
        <taxon>Ascomycota</taxon>
        <taxon>Pezizomycotina</taxon>
        <taxon>Dothideomycetes</taxon>
        <taxon>Pleosporomycetidae</taxon>
        <taxon>Pleosporales</taxon>
        <taxon>Sporormiaceae</taxon>
        <taxon>Sporormia</taxon>
    </lineage>
</organism>
<evidence type="ECO:0000256" key="1">
    <source>
        <dbReference type="SAM" id="MobiDB-lite"/>
    </source>
</evidence>
<feature type="region of interest" description="Disordered" evidence="1">
    <location>
        <begin position="1"/>
        <end position="38"/>
    </location>
</feature>
<proteinExistence type="predicted"/>
<feature type="compositionally biased region" description="Basic residues" evidence="1">
    <location>
        <begin position="1"/>
        <end position="11"/>
    </location>
</feature>
<reference evidence="2" key="1">
    <citation type="journal article" date="2020" name="Stud. Mycol.">
        <title>101 Dothideomycetes genomes: a test case for predicting lifestyles and emergence of pathogens.</title>
        <authorList>
            <person name="Haridas S."/>
            <person name="Albert R."/>
            <person name="Binder M."/>
            <person name="Bloem J."/>
            <person name="Labutti K."/>
            <person name="Salamov A."/>
            <person name="Andreopoulos B."/>
            <person name="Baker S."/>
            <person name="Barry K."/>
            <person name="Bills G."/>
            <person name="Bluhm B."/>
            <person name="Cannon C."/>
            <person name="Castanera R."/>
            <person name="Culley D."/>
            <person name="Daum C."/>
            <person name="Ezra D."/>
            <person name="Gonzalez J."/>
            <person name="Henrissat B."/>
            <person name="Kuo A."/>
            <person name="Liang C."/>
            <person name="Lipzen A."/>
            <person name="Lutzoni F."/>
            <person name="Magnuson J."/>
            <person name="Mondo S."/>
            <person name="Nolan M."/>
            <person name="Ohm R."/>
            <person name="Pangilinan J."/>
            <person name="Park H.-J."/>
            <person name="Ramirez L."/>
            <person name="Alfaro M."/>
            <person name="Sun H."/>
            <person name="Tritt A."/>
            <person name="Yoshinaga Y."/>
            <person name="Zwiers L.-H."/>
            <person name="Turgeon B."/>
            <person name="Goodwin S."/>
            <person name="Spatafora J."/>
            <person name="Crous P."/>
            <person name="Grigoriev I."/>
        </authorList>
    </citation>
    <scope>NUCLEOTIDE SEQUENCE</scope>
    <source>
        <strain evidence="2">CBS 119925</strain>
    </source>
</reference>
<dbReference type="AlphaFoldDB" id="A0A6A6V1X4"/>
<dbReference type="OrthoDB" id="47059at2759"/>
<sequence>MARSKATRRSALRSLSQETRSSAEQSDSTTSSIRTSSESTRFSKSSLTLLNHFRNLDATETTLLLSPVVPHPPSSELEKNMDPFEPLGRAFHRNVRHVPYRGDVGLRDTHRAHIRSAAAIVVVVCCTKLIVGLNPRAFETQTKFASAVVETVQHLRPRGNVPVIVLLITDDDSRNAQVKALDTVSVLVTCNNYTPSVLRHTAQVLLGE</sequence>
<feature type="compositionally biased region" description="Low complexity" evidence="1">
    <location>
        <begin position="22"/>
        <end position="38"/>
    </location>
</feature>
<dbReference type="Proteomes" id="UP000799440">
    <property type="component" value="Unassembled WGS sequence"/>
</dbReference>
<keyword evidence="3" id="KW-1185">Reference proteome</keyword>
<gene>
    <name evidence="2" type="ORF">M011DRAFT_165431</name>
</gene>
<protein>
    <submittedName>
        <fullName evidence="2">Uncharacterized protein</fullName>
    </submittedName>
</protein>
<evidence type="ECO:0000313" key="3">
    <source>
        <dbReference type="Proteomes" id="UP000799440"/>
    </source>
</evidence>
<evidence type="ECO:0000313" key="2">
    <source>
        <dbReference type="EMBL" id="KAF2744455.1"/>
    </source>
</evidence>
<accession>A0A6A6V1X4</accession>
<dbReference type="EMBL" id="MU006588">
    <property type="protein sequence ID" value="KAF2744455.1"/>
    <property type="molecule type" value="Genomic_DNA"/>
</dbReference>
<name>A0A6A6V1X4_9PLEO</name>